<protein>
    <recommendedName>
        <fullName evidence="1">Carbohydrate kinase PfkB domain-containing protein</fullName>
    </recommendedName>
</protein>
<accession>A0ABR3SEZ2</accession>
<evidence type="ECO:0000259" key="1">
    <source>
        <dbReference type="Pfam" id="PF00294"/>
    </source>
</evidence>
<dbReference type="EMBL" id="JAJVDC020000195">
    <property type="protein sequence ID" value="KAL1619104.1"/>
    <property type="molecule type" value="Genomic_DNA"/>
</dbReference>
<dbReference type="PANTHER" id="PTHR47098:SF2">
    <property type="entry name" value="PROTEIN MAK32"/>
    <property type="match status" value="1"/>
</dbReference>
<proteinExistence type="predicted"/>
<keyword evidence="3" id="KW-1185">Reference proteome</keyword>
<dbReference type="SUPFAM" id="SSF53613">
    <property type="entry name" value="Ribokinase-like"/>
    <property type="match status" value="1"/>
</dbReference>
<gene>
    <name evidence="2" type="ORF">SLS56_010281</name>
</gene>
<dbReference type="InterPro" id="IPR011611">
    <property type="entry name" value="PfkB_dom"/>
</dbReference>
<dbReference type="Gene3D" id="3.40.1190.20">
    <property type="match status" value="1"/>
</dbReference>
<dbReference type="PANTHER" id="PTHR47098">
    <property type="entry name" value="PROTEIN MAK32"/>
    <property type="match status" value="1"/>
</dbReference>
<organism evidence="2 3">
    <name type="scientific">Neofusicoccum ribis</name>
    <dbReference type="NCBI Taxonomy" id="45134"/>
    <lineage>
        <taxon>Eukaryota</taxon>
        <taxon>Fungi</taxon>
        <taxon>Dikarya</taxon>
        <taxon>Ascomycota</taxon>
        <taxon>Pezizomycotina</taxon>
        <taxon>Dothideomycetes</taxon>
        <taxon>Dothideomycetes incertae sedis</taxon>
        <taxon>Botryosphaeriales</taxon>
        <taxon>Botryosphaeriaceae</taxon>
        <taxon>Neofusicoccum</taxon>
    </lineage>
</organism>
<comment type="caution">
    <text evidence="2">The sequence shown here is derived from an EMBL/GenBank/DDBJ whole genome shotgun (WGS) entry which is preliminary data.</text>
</comment>
<dbReference type="Proteomes" id="UP001521116">
    <property type="component" value="Unassembled WGS sequence"/>
</dbReference>
<reference evidence="2 3" key="1">
    <citation type="submission" date="2024-02" db="EMBL/GenBank/DDBJ databases">
        <title>De novo assembly and annotation of 12 fungi associated with fruit tree decline syndrome in Ontario, Canada.</title>
        <authorList>
            <person name="Sulman M."/>
            <person name="Ellouze W."/>
            <person name="Ilyukhin E."/>
        </authorList>
    </citation>
    <scope>NUCLEOTIDE SEQUENCE [LARGE SCALE GENOMIC DNA]</scope>
    <source>
        <strain evidence="2 3">M1-105</strain>
    </source>
</reference>
<evidence type="ECO:0000313" key="3">
    <source>
        <dbReference type="Proteomes" id="UP001521116"/>
    </source>
</evidence>
<dbReference type="InterPro" id="IPR029056">
    <property type="entry name" value="Ribokinase-like"/>
</dbReference>
<feature type="domain" description="Carbohydrate kinase PfkB" evidence="1">
    <location>
        <begin position="213"/>
        <end position="355"/>
    </location>
</feature>
<dbReference type="Pfam" id="PF00294">
    <property type="entry name" value="PfkB"/>
    <property type="match status" value="1"/>
</dbReference>
<sequence length="392" mass="43193">MYQASPERAARVQRERSSSAVVLPLQALLDTLFYINMAEDEDVTIDFVSLGMFILDDIEFKPPRPPVKDVVGGAGAYSAIGARIMSPPPLSRSVGWIVDCGSDFPPEVRKTISHWDTSCLFRETPNRLTTRGWNGYGENEHRAFRYTTEKLRIDHDALTPELLLSKSYHLICSSTRCIDLVTNILFKRKCLAPDRWVNPPLFIWEPVPDLCVPEDMEKCQQALRYVDVVSPNHGELGGYFARSTTTPEGDVDKKAVEECTESWLASGVGAKGNGAVVVRCGKDGCYVASRERKVWVPAYHTSSDAVVDPTGGGNGFLGGLAVGLVRGGATPGVQNVEEAAIWGSIAASFAIEQVGMPILEKGVNGEGEKWNEVRVEDRLREYRDRLEALETN</sequence>
<name>A0ABR3SEZ2_9PEZI</name>
<evidence type="ECO:0000313" key="2">
    <source>
        <dbReference type="EMBL" id="KAL1619104.1"/>
    </source>
</evidence>